<feature type="transmembrane region" description="Helical" evidence="2">
    <location>
        <begin position="134"/>
        <end position="156"/>
    </location>
</feature>
<proteinExistence type="predicted"/>
<evidence type="ECO:0000313" key="4">
    <source>
        <dbReference type="Proteomes" id="UP001165085"/>
    </source>
</evidence>
<sequence length="159" mass="17591">MFKTRIILILMVVLALILSCSSFHTPQIYLRSSLRSSSTAVPLRCAPEPPSQENPPRYGFDGSDPDSEANQSKRRDAKLRKSLDDSASFKMKNDARFTWLTITASLWGYAYLVLDKEIGATYLPLIGVPNLGLPGAILSLLIGALSAVLFVDPGFFRRR</sequence>
<accession>A0A9W7AH31</accession>
<dbReference type="AlphaFoldDB" id="A0A9W7AH31"/>
<dbReference type="EMBL" id="BRXY01000159">
    <property type="protein sequence ID" value="GMH72711.1"/>
    <property type="molecule type" value="Genomic_DNA"/>
</dbReference>
<evidence type="ECO:0000313" key="3">
    <source>
        <dbReference type="EMBL" id="GMH72711.1"/>
    </source>
</evidence>
<evidence type="ECO:0000256" key="2">
    <source>
        <dbReference type="SAM" id="Phobius"/>
    </source>
</evidence>
<dbReference type="Proteomes" id="UP001165085">
    <property type="component" value="Unassembled WGS sequence"/>
</dbReference>
<keyword evidence="2" id="KW-0812">Transmembrane</keyword>
<keyword evidence="2" id="KW-0472">Membrane</keyword>
<comment type="caution">
    <text evidence="3">The sequence shown here is derived from an EMBL/GenBank/DDBJ whole genome shotgun (WGS) entry which is preliminary data.</text>
</comment>
<protein>
    <submittedName>
        <fullName evidence="3">Uncharacterized protein</fullName>
    </submittedName>
</protein>
<keyword evidence="2" id="KW-1133">Transmembrane helix</keyword>
<feature type="transmembrane region" description="Helical" evidence="2">
    <location>
        <begin position="6"/>
        <end position="25"/>
    </location>
</feature>
<organism evidence="3 4">
    <name type="scientific">Triparma strigata</name>
    <dbReference type="NCBI Taxonomy" id="1606541"/>
    <lineage>
        <taxon>Eukaryota</taxon>
        <taxon>Sar</taxon>
        <taxon>Stramenopiles</taxon>
        <taxon>Ochrophyta</taxon>
        <taxon>Bolidophyceae</taxon>
        <taxon>Parmales</taxon>
        <taxon>Triparmaceae</taxon>
        <taxon>Triparma</taxon>
    </lineage>
</organism>
<gene>
    <name evidence="3" type="ORF">TrST_g12111</name>
</gene>
<keyword evidence="4" id="KW-1185">Reference proteome</keyword>
<dbReference type="OrthoDB" id="10461699at2759"/>
<feature type="transmembrane region" description="Helical" evidence="2">
    <location>
        <begin position="97"/>
        <end position="114"/>
    </location>
</feature>
<reference evidence="4" key="1">
    <citation type="journal article" date="2023" name="Commun. Biol.">
        <title>Genome analysis of Parmales, the sister group of diatoms, reveals the evolutionary specialization of diatoms from phago-mixotrophs to photoautotrophs.</title>
        <authorList>
            <person name="Ban H."/>
            <person name="Sato S."/>
            <person name="Yoshikawa S."/>
            <person name="Yamada K."/>
            <person name="Nakamura Y."/>
            <person name="Ichinomiya M."/>
            <person name="Sato N."/>
            <person name="Blanc-Mathieu R."/>
            <person name="Endo H."/>
            <person name="Kuwata A."/>
            <person name="Ogata H."/>
        </authorList>
    </citation>
    <scope>NUCLEOTIDE SEQUENCE [LARGE SCALE GENOMIC DNA]</scope>
    <source>
        <strain evidence="4">NIES 3701</strain>
    </source>
</reference>
<name>A0A9W7AH31_9STRA</name>
<evidence type="ECO:0000256" key="1">
    <source>
        <dbReference type="SAM" id="MobiDB-lite"/>
    </source>
</evidence>
<dbReference type="PROSITE" id="PS51257">
    <property type="entry name" value="PROKAR_LIPOPROTEIN"/>
    <property type="match status" value="1"/>
</dbReference>
<feature type="region of interest" description="Disordered" evidence="1">
    <location>
        <begin position="41"/>
        <end position="79"/>
    </location>
</feature>